<sequence>MSTGLFPASAPYRPRITAIGSYTPERRLTNAELERLVETNDEWIVQRTGIRERRICAPEESTGTLAIRAVQNLVERYGSALDDVDLLIVATSTPDFAFPATACLVQAHFGIPHTLAYDLSAACAGFVHGLHTASGMIASGLHRKALVIGADALSKITDYTDRTTCILFGDAAGAVLVERDEARDAESSLLAYTAGTDGRGGPHLYRAVTAVSWTDGEPVPAGGKLMQNGREVYRFAVQTVPRASAELLEAAGLSPADVDWFIPHSANLRIIESACEKLGIPLEKTLHTIEDYGNTSAATIPLALDEGVRAGLLKDGDRLLLFGFGGGLVYGGLLLKWKELQPRV</sequence>
<evidence type="ECO:0000256" key="6">
    <source>
        <dbReference type="ARBA" id="ARBA00022832"/>
    </source>
</evidence>
<dbReference type="InterPro" id="IPR004655">
    <property type="entry name" value="FabH"/>
</dbReference>
<dbReference type="Pfam" id="PF08545">
    <property type="entry name" value="ACP_syn_III"/>
    <property type="match status" value="1"/>
</dbReference>
<feature type="active site" evidence="14">
    <location>
        <position position="294"/>
    </location>
</feature>
<dbReference type="FunFam" id="3.40.47.10:FF:000004">
    <property type="entry name" value="3-oxoacyl-[acyl-carrier-protein] synthase 3"/>
    <property type="match status" value="1"/>
</dbReference>
<evidence type="ECO:0000256" key="12">
    <source>
        <dbReference type="ARBA" id="ARBA00052467"/>
    </source>
</evidence>
<dbReference type="GO" id="GO:0004315">
    <property type="term" value="F:3-oxoacyl-[acyl-carrier-protein] synthase activity"/>
    <property type="evidence" value="ECO:0007669"/>
    <property type="project" value="InterPro"/>
</dbReference>
<comment type="function">
    <text evidence="14">Catalyzes the condensation reaction of fatty acid synthesis by the addition to an acyl acceptor of two carbons from malonyl-ACP. Catalyzes the first condensation reaction which initiates fatty acid synthesis and may therefore play a role in governing the total rate of fatty acid production. Possesses both acetoacetyl-ACP synthase and acetyl transacylase activities. Its substrate specificity determines the biosynthesis of branched-chain and/or straight-chain of fatty acids.</text>
</comment>
<keyword evidence="7 14" id="KW-0443">Lipid metabolism</keyword>
<dbReference type="HOGENOM" id="CLU_039592_3_1_9"/>
<dbReference type="RefSeq" id="WP_014371993.1">
    <property type="nucleotide sequence ID" value="NC_016935.1"/>
</dbReference>
<keyword evidence="9 14" id="KW-0012">Acyltransferase</keyword>
<keyword evidence="4 14" id="KW-0444">Lipid biosynthesis</keyword>
<feature type="active site" evidence="14">
    <location>
        <position position="264"/>
    </location>
</feature>
<evidence type="ECO:0000256" key="9">
    <source>
        <dbReference type="ARBA" id="ARBA00023315"/>
    </source>
</evidence>
<feature type="region of interest" description="ACP-binding" evidence="14">
    <location>
        <begin position="265"/>
        <end position="269"/>
    </location>
</feature>
<comment type="catalytic activity">
    <reaction evidence="10">
        <text>malonyl-[ACP] + acetyl-CoA + H(+) = 3-oxobutanoyl-[ACP] + CO2 + CoA</text>
        <dbReference type="Rhea" id="RHEA:12080"/>
        <dbReference type="Rhea" id="RHEA-COMP:9623"/>
        <dbReference type="Rhea" id="RHEA-COMP:9625"/>
        <dbReference type="ChEBI" id="CHEBI:15378"/>
        <dbReference type="ChEBI" id="CHEBI:16526"/>
        <dbReference type="ChEBI" id="CHEBI:57287"/>
        <dbReference type="ChEBI" id="CHEBI:57288"/>
        <dbReference type="ChEBI" id="CHEBI:78449"/>
        <dbReference type="ChEBI" id="CHEBI:78450"/>
        <dbReference type="EC" id="2.3.1.180"/>
    </reaction>
    <physiologicalReaction direction="left-to-right" evidence="10">
        <dbReference type="Rhea" id="RHEA:12081"/>
    </physiologicalReaction>
</comment>
<dbReference type="AlphaFoldDB" id="H6NR84"/>
<feature type="active site" evidence="14">
    <location>
        <position position="123"/>
    </location>
</feature>
<proteinExistence type="inferred from homology"/>
<evidence type="ECO:0000256" key="2">
    <source>
        <dbReference type="ARBA" id="ARBA00008642"/>
    </source>
</evidence>
<keyword evidence="18" id="KW-1185">Reference proteome</keyword>
<dbReference type="HAMAP" id="MF_01815">
    <property type="entry name" value="FabH"/>
    <property type="match status" value="1"/>
</dbReference>
<comment type="subcellular location">
    <subcellularLocation>
        <location evidence="14">Cytoplasm</location>
    </subcellularLocation>
</comment>
<feature type="domain" description="Beta-ketoacyl-[acyl-carrier-protein] synthase III N-terminal" evidence="16">
    <location>
        <begin position="117"/>
        <end position="198"/>
    </location>
</feature>
<keyword evidence="3 14" id="KW-0963">Cytoplasm</keyword>
<dbReference type="UniPathway" id="UPA00094"/>
<evidence type="ECO:0000256" key="1">
    <source>
        <dbReference type="ARBA" id="ARBA00005194"/>
    </source>
</evidence>
<evidence type="ECO:0000256" key="3">
    <source>
        <dbReference type="ARBA" id="ARBA00022490"/>
    </source>
</evidence>
<comment type="domain">
    <text evidence="14">The last Arg residue of the ACP-binding site is essential for the weak association between ACP/AcpP and FabH.</text>
</comment>
<dbReference type="GO" id="GO:0006633">
    <property type="term" value="P:fatty acid biosynthetic process"/>
    <property type="evidence" value="ECO:0007669"/>
    <property type="project" value="UniProtKB-UniRule"/>
</dbReference>
<keyword evidence="6 14" id="KW-0276">Fatty acid metabolism</keyword>
<dbReference type="GO" id="GO:0005737">
    <property type="term" value="C:cytoplasm"/>
    <property type="evidence" value="ECO:0007669"/>
    <property type="project" value="UniProtKB-SubCell"/>
</dbReference>
<comment type="catalytic activity">
    <reaction evidence="11">
        <text>(2S)-2-methylbutanoyl-CoA + malonyl-[ACP] + H(+) = (4S)-4-methyl-3-oxohexanoyl-[ACP] + CO2 + CoA</text>
        <dbReference type="Rhea" id="RHEA:42276"/>
        <dbReference type="Rhea" id="RHEA-COMP:9623"/>
        <dbReference type="Rhea" id="RHEA-COMP:17148"/>
        <dbReference type="ChEBI" id="CHEBI:15378"/>
        <dbReference type="ChEBI" id="CHEBI:16526"/>
        <dbReference type="ChEBI" id="CHEBI:57287"/>
        <dbReference type="ChEBI" id="CHEBI:78449"/>
        <dbReference type="ChEBI" id="CHEBI:88166"/>
        <dbReference type="ChEBI" id="CHEBI:167462"/>
        <dbReference type="EC" id="2.3.1.300"/>
    </reaction>
    <physiologicalReaction direction="left-to-right" evidence="11">
        <dbReference type="Rhea" id="RHEA:42277"/>
    </physiologicalReaction>
</comment>
<protein>
    <recommendedName>
        <fullName evidence="14">Beta-ketoacyl-[acyl-carrier-protein] synthase III</fullName>
        <shortName evidence="14">Beta-ketoacyl-ACP synthase III</shortName>
        <shortName evidence="14">KAS III</shortName>
        <ecNumber evidence="14">2.3.1.180</ecNumber>
    </recommendedName>
    <alternativeName>
        <fullName evidence="14">3-oxoacyl-[acyl-carrier-protein] synthase 3</fullName>
    </alternativeName>
    <alternativeName>
        <fullName evidence="14">3-oxoacyl-[acyl-carrier-protein] synthase III</fullName>
    </alternativeName>
</protein>
<dbReference type="InterPro" id="IPR016039">
    <property type="entry name" value="Thiolase-like"/>
</dbReference>
<evidence type="ECO:0000256" key="8">
    <source>
        <dbReference type="ARBA" id="ARBA00023160"/>
    </source>
</evidence>
<dbReference type="Proteomes" id="UP000007523">
    <property type="component" value="Chromosome"/>
</dbReference>
<accession>H6NR84</accession>
<dbReference type="InterPro" id="IPR013747">
    <property type="entry name" value="ACP_syn_III_C"/>
</dbReference>
<dbReference type="SUPFAM" id="SSF53901">
    <property type="entry name" value="Thiolase-like"/>
    <property type="match status" value="1"/>
</dbReference>
<evidence type="ECO:0000256" key="7">
    <source>
        <dbReference type="ARBA" id="ARBA00023098"/>
    </source>
</evidence>
<comment type="similarity">
    <text evidence="2 14">Belongs to the thiolase-like superfamily. FabH family.</text>
</comment>
<dbReference type="NCBIfam" id="TIGR00747">
    <property type="entry name" value="fabH"/>
    <property type="match status" value="1"/>
</dbReference>
<dbReference type="GO" id="GO:0044550">
    <property type="term" value="P:secondary metabolite biosynthetic process"/>
    <property type="evidence" value="ECO:0007669"/>
    <property type="project" value="TreeGrafter"/>
</dbReference>
<dbReference type="STRING" id="1116391.PM3016_6134"/>
<evidence type="ECO:0000259" key="15">
    <source>
        <dbReference type="Pfam" id="PF08541"/>
    </source>
</evidence>
<dbReference type="InterPro" id="IPR013751">
    <property type="entry name" value="ACP_syn_III_N"/>
</dbReference>
<evidence type="ECO:0000256" key="4">
    <source>
        <dbReference type="ARBA" id="ARBA00022516"/>
    </source>
</evidence>
<dbReference type="EMBL" id="CP003235">
    <property type="protein sequence ID" value="AFC32777.1"/>
    <property type="molecule type" value="Genomic_DNA"/>
</dbReference>
<dbReference type="KEGG" id="pmq:PM3016_6134"/>
<gene>
    <name evidence="14" type="primary">fabH</name>
    <name evidence="17" type="ORF">PM3016_6134</name>
</gene>
<dbReference type="GO" id="GO:0033818">
    <property type="term" value="F:beta-ketoacyl-acyl-carrier-protein synthase III activity"/>
    <property type="evidence" value="ECO:0007669"/>
    <property type="project" value="UniProtKB-UniRule"/>
</dbReference>
<dbReference type="EC" id="2.3.1.180" evidence="14"/>
<dbReference type="Pfam" id="PF08541">
    <property type="entry name" value="ACP_syn_III_C"/>
    <property type="match status" value="1"/>
</dbReference>
<evidence type="ECO:0000256" key="11">
    <source>
        <dbReference type="ARBA" id="ARBA00052407"/>
    </source>
</evidence>
<evidence type="ECO:0000259" key="16">
    <source>
        <dbReference type="Pfam" id="PF08545"/>
    </source>
</evidence>
<feature type="domain" description="Beta-ketoacyl-[acyl-carrier-protein] synthase III C-terminal" evidence="15">
    <location>
        <begin position="248"/>
        <end position="337"/>
    </location>
</feature>
<comment type="subunit">
    <text evidence="14">Homodimer.</text>
</comment>
<evidence type="ECO:0000256" key="13">
    <source>
        <dbReference type="ARBA" id="ARBA00052985"/>
    </source>
</evidence>
<evidence type="ECO:0000313" key="17">
    <source>
        <dbReference type="EMBL" id="AFC32777.1"/>
    </source>
</evidence>
<comment type="catalytic activity">
    <reaction evidence="13">
        <text>3-methylbutanoyl-CoA + malonyl-[ACP] + H(+) = 5-methyl-3-oxohexanoyl-[ACP] + CO2 + CoA</text>
        <dbReference type="Rhea" id="RHEA:42272"/>
        <dbReference type="Rhea" id="RHEA-COMP:9623"/>
        <dbReference type="Rhea" id="RHEA-COMP:9941"/>
        <dbReference type="ChEBI" id="CHEBI:15378"/>
        <dbReference type="ChEBI" id="CHEBI:16526"/>
        <dbReference type="ChEBI" id="CHEBI:57287"/>
        <dbReference type="ChEBI" id="CHEBI:57345"/>
        <dbReference type="ChEBI" id="CHEBI:78449"/>
        <dbReference type="ChEBI" id="CHEBI:78822"/>
        <dbReference type="EC" id="2.3.1.300"/>
    </reaction>
    <physiologicalReaction direction="left-to-right" evidence="13">
        <dbReference type="Rhea" id="RHEA:42273"/>
    </physiologicalReaction>
</comment>
<keyword evidence="5 14" id="KW-0808">Transferase</keyword>
<comment type="pathway">
    <text evidence="1 14">Lipid metabolism; fatty acid biosynthesis.</text>
</comment>
<name>H6NR84_9BACL</name>
<dbReference type="NCBIfam" id="NF006829">
    <property type="entry name" value="PRK09352.1"/>
    <property type="match status" value="1"/>
</dbReference>
<keyword evidence="8 14" id="KW-0275">Fatty acid biosynthesis</keyword>
<dbReference type="CDD" id="cd00830">
    <property type="entry name" value="KAS_III"/>
    <property type="match status" value="1"/>
</dbReference>
<evidence type="ECO:0000256" key="10">
    <source>
        <dbReference type="ARBA" id="ARBA00051096"/>
    </source>
</evidence>
<evidence type="ECO:0000256" key="14">
    <source>
        <dbReference type="HAMAP-Rule" id="MF_01815"/>
    </source>
</evidence>
<comment type="catalytic activity">
    <reaction evidence="12">
        <text>2-methylpropanoyl-CoA + malonyl-[ACP] + H(+) = 4-methyl-3-oxopentanoyl-[ACP] + CO2 + CoA</text>
        <dbReference type="Rhea" id="RHEA:42268"/>
        <dbReference type="Rhea" id="RHEA-COMP:9623"/>
        <dbReference type="Rhea" id="RHEA-COMP:9940"/>
        <dbReference type="ChEBI" id="CHEBI:15378"/>
        <dbReference type="ChEBI" id="CHEBI:16526"/>
        <dbReference type="ChEBI" id="CHEBI:57287"/>
        <dbReference type="ChEBI" id="CHEBI:57338"/>
        <dbReference type="ChEBI" id="CHEBI:78449"/>
        <dbReference type="ChEBI" id="CHEBI:78820"/>
        <dbReference type="EC" id="2.3.1.300"/>
    </reaction>
    <physiologicalReaction direction="left-to-right" evidence="12">
        <dbReference type="Rhea" id="RHEA:42269"/>
    </physiologicalReaction>
</comment>
<organism evidence="17 18">
    <name type="scientific">Paenibacillus mucilaginosus 3016</name>
    <dbReference type="NCBI Taxonomy" id="1116391"/>
    <lineage>
        <taxon>Bacteria</taxon>
        <taxon>Bacillati</taxon>
        <taxon>Bacillota</taxon>
        <taxon>Bacilli</taxon>
        <taxon>Bacillales</taxon>
        <taxon>Paenibacillaceae</taxon>
        <taxon>Paenibacillus</taxon>
    </lineage>
</organism>
<evidence type="ECO:0000256" key="5">
    <source>
        <dbReference type="ARBA" id="ARBA00022679"/>
    </source>
</evidence>
<dbReference type="PANTHER" id="PTHR34069">
    <property type="entry name" value="3-OXOACYL-[ACYL-CARRIER-PROTEIN] SYNTHASE 3"/>
    <property type="match status" value="1"/>
</dbReference>
<dbReference type="Gene3D" id="3.40.47.10">
    <property type="match status" value="1"/>
</dbReference>
<reference evidence="17 18" key="1">
    <citation type="journal article" date="2012" name="J. Bacteriol.">
        <title>Complete Genome Sequence of Paenibacillus mucilaginosus 3016, a Bacterium Functional as Microbial Fertilizer.</title>
        <authorList>
            <person name="Ma M."/>
            <person name="Wang Z."/>
            <person name="Li L."/>
            <person name="Jiang X."/>
            <person name="Guan D."/>
            <person name="Cao F."/>
            <person name="Chen H."/>
            <person name="Wang X."/>
            <person name="Shen D."/>
            <person name="Du B."/>
            <person name="Li J."/>
        </authorList>
    </citation>
    <scope>NUCLEOTIDE SEQUENCE [LARGE SCALE GENOMIC DNA]</scope>
    <source>
        <strain evidence="17 18">3016</strain>
    </source>
</reference>
<evidence type="ECO:0000313" key="18">
    <source>
        <dbReference type="Proteomes" id="UP000007523"/>
    </source>
</evidence>
<dbReference type="PANTHER" id="PTHR34069:SF2">
    <property type="entry name" value="BETA-KETOACYL-[ACYL-CARRIER-PROTEIN] SYNTHASE III"/>
    <property type="match status" value="1"/>
</dbReference>
<keyword evidence="14" id="KW-0511">Multifunctional enzyme</keyword>